<dbReference type="PANTHER" id="PTHR39169">
    <property type="match status" value="1"/>
</dbReference>
<dbReference type="EMBL" id="JAOTPO010000013">
    <property type="protein sequence ID" value="MDE5415091.1"/>
    <property type="molecule type" value="Genomic_DNA"/>
</dbReference>
<dbReference type="Proteomes" id="UP001148125">
    <property type="component" value="Unassembled WGS sequence"/>
</dbReference>
<accession>A0ABT5VI12</accession>
<gene>
    <name evidence="1" type="ORF">N7Z68_17150</name>
</gene>
<proteinExistence type="predicted"/>
<evidence type="ECO:0000313" key="2">
    <source>
        <dbReference type="Proteomes" id="UP001148125"/>
    </source>
</evidence>
<dbReference type="Pfam" id="PF08803">
    <property type="entry name" value="ydhR"/>
    <property type="match status" value="1"/>
</dbReference>
<dbReference type="GO" id="GO:0004497">
    <property type="term" value="F:monooxygenase activity"/>
    <property type="evidence" value="ECO:0007669"/>
    <property type="project" value="UniProtKB-KW"/>
</dbReference>
<name>A0ABT5VI12_9BACI</name>
<sequence length="101" mass="11524">MAYILQVDFPMDGPFGDEMVDAFRELAKSINEEEGLLWKIWTENPESKEAGGIYLFASKQTAQNYLKMHMSRLNDYGIEPVHAKLFEVNEALSKINNGPIK</sequence>
<dbReference type="PANTHER" id="PTHR39169:SF1">
    <property type="entry name" value="MONOOXYGENASE YDHR-RELATED"/>
    <property type="match status" value="1"/>
</dbReference>
<dbReference type="InterPro" id="IPR014910">
    <property type="entry name" value="YdhR"/>
</dbReference>
<dbReference type="RefSeq" id="WP_275119700.1">
    <property type="nucleotide sequence ID" value="NZ_JAOTPO010000013.1"/>
</dbReference>
<organism evidence="1 2">
    <name type="scientific">Alkalihalobacterium chitinilyticum</name>
    <dbReference type="NCBI Taxonomy" id="2980103"/>
    <lineage>
        <taxon>Bacteria</taxon>
        <taxon>Bacillati</taxon>
        <taxon>Bacillota</taxon>
        <taxon>Bacilli</taxon>
        <taxon>Bacillales</taxon>
        <taxon>Bacillaceae</taxon>
        <taxon>Alkalihalobacterium</taxon>
    </lineage>
</organism>
<protein>
    <submittedName>
        <fullName evidence="1">Monooxygenase</fullName>
    </submittedName>
</protein>
<dbReference type="InterPro" id="IPR011008">
    <property type="entry name" value="Dimeric_a/b-barrel"/>
</dbReference>
<evidence type="ECO:0000313" key="1">
    <source>
        <dbReference type="EMBL" id="MDE5415091.1"/>
    </source>
</evidence>
<keyword evidence="2" id="KW-1185">Reference proteome</keyword>
<dbReference type="Gene3D" id="3.30.70.100">
    <property type="match status" value="1"/>
</dbReference>
<reference evidence="1" key="1">
    <citation type="submission" date="2024-05" db="EMBL/GenBank/DDBJ databases">
        <title>Alkalihalobacillus sp. strain MEB203 novel alkaliphilic bacterium from Lonar Lake, India.</title>
        <authorList>
            <person name="Joshi A."/>
            <person name="Thite S."/>
            <person name="Mengade P."/>
        </authorList>
    </citation>
    <scope>NUCLEOTIDE SEQUENCE</scope>
    <source>
        <strain evidence="1">MEB 203</strain>
    </source>
</reference>
<keyword evidence="1" id="KW-0503">Monooxygenase</keyword>
<dbReference type="NCBIfam" id="NF008333">
    <property type="entry name" value="PRK11118.1"/>
    <property type="match status" value="1"/>
</dbReference>
<comment type="caution">
    <text evidence="1">The sequence shown here is derived from an EMBL/GenBank/DDBJ whole genome shotgun (WGS) entry which is preliminary data.</text>
</comment>
<dbReference type="SUPFAM" id="SSF54909">
    <property type="entry name" value="Dimeric alpha+beta barrel"/>
    <property type="match status" value="1"/>
</dbReference>
<keyword evidence="1" id="KW-0560">Oxidoreductase</keyword>